<proteinExistence type="inferred from homology"/>
<evidence type="ECO:0000313" key="10">
    <source>
        <dbReference type="EMBL" id="UUP19542.1"/>
    </source>
</evidence>
<gene>
    <name evidence="10" type="primary">rpoZ_2</name>
    <name evidence="10" type="ORF">NTH_04046</name>
</gene>
<dbReference type="EC" id="2.7.7.6" evidence="2"/>
<keyword evidence="10" id="KW-0808">Transferase</keyword>
<dbReference type="GO" id="GO:0000428">
    <property type="term" value="C:DNA-directed RNA polymerase complex"/>
    <property type="evidence" value="ECO:0007669"/>
    <property type="project" value="UniProtKB-KW"/>
</dbReference>
<evidence type="ECO:0000256" key="5">
    <source>
        <dbReference type="ARBA" id="ARBA00023163"/>
    </source>
</evidence>
<reference evidence="10 11" key="1">
    <citation type="submission" date="2018-07" db="EMBL/GenBank/DDBJ databases">
        <title>Genome sequence of Nitratireductor thuwali#1536.</title>
        <authorList>
            <person name="Michoud G."/>
            <person name="Merlino G."/>
            <person name="Sefrji F.O."/>
            <person name="Daffonchio D."/>
        </authorList>
    </citation>
    <scope>NUCLEOTIDE SEQUENCE [LARGE SCALE GENOMIC DNA]</scope>
    <source>
        <strain evidence="11">Nit1536</strain>
    </source>
</reference>
<evidence type="ECO:0000256" key="9">
    <source>
        <dbReference type="SAM" id="MobiDB-lite"/>
    </source>
</evidence>
<name>A0ABY5MRX5_9HYPH</name>
<dbReference type="RefSeq" id="WP_338531685.1">
    <property type="nucleotide sequence ID" value="NZ_CP030941.1"/>
</dbReference>
<evidence type="ECO:0000256" key="6">
    <source>
        <dbReference type="ARBA" id="ARBA00029924"/>
    </source>
</evidence>
<comment type="catalytic activity">
    <reaction evidence="8">
        <text>RNA(n) + a ribonucleoside 5'-triphosphate = RNA(n+1) + diphosphate</text>
        <dbReference type="Rhea" id="RHEA:21248"/>
        <dbReference type="Rhea" id="RHEA-COMP:14527"/>
        <dbReference type="Rhea" id="RHEA-COMP:17342"/>
        <dbReference type="ChEBI" id="CHEBI:33019"/>
        <dbReference type="ChEBI" id="CHEBI:61557"/>
        <dbReference type="ChEBI" id="CHEBI:140395"/>
        <dbReference type="EC" id="2.7.7.6"/>
    </reaction>
</comment>
<dbReference type="Pfam" id="PF01192">
    <property type="entry name" value="RNA_pol_Rpb6"/>
    <property type="match status" value="1"/>
</dbReference>
<evidence type="ECO:0000256" key="4">
    <source>
        <dbReference type="ARBA" id="ARBA00022478"/>
    </source>
</evidence>
<dbReference type="EMBL" id="CP030941">
    <property type="protein sequence ID" value="UUP19542.1"/>
    <property type="molecule type" value="Genomic_DNA"/>
</dbReference>
<accession>A0ABY5MRX5</accession>
<comment type="similarity">
    <text evidence="1">Belongs to the RNA polymerase subunit omega family.</text>
</comment>
<keyword evidence="4 10" id="KW-0240">DNA-directed RNA polymerase</keyword>
<evidence type="ECO:0000256" key="7">
    <source>
        <dbReference type="ARBA" id="ARBA00030998"/>
    </source>
</evidence>
<feature type="region of interest" description="Disordered" evidence="9">
    <location>
        <begin position="68"/>
        <end position="106"/>
    </location>
</feature>
<evidence type="ECO:0000256" key="2">
    <source>
        <dbReference type="ARBA" id="ARBA00012418"/>
    </source>
</evidence>
<protein>
    <recommendedName>
        <fullName evidence="3">DNA-directed RNA polymerase subunit omega</fullName>
        <ecNumber evidence="2">2.7.7.6</ecNumber>
    </recommendedName>
    <alternativeName>
        <fullName evidence="7">RNA polymerase omega subunit</fullName>
    </alternativeName>
    <alternativeName>
        <fullName evidence="6">Transcriptase subunit omega</fullName>
    </alternativeName>
</protein>
<dbReference type="Proteomes" id="UP001342418">
    <property type="component" value="Chromosome"/>
</dbReference>
<dbReference type="GO" id="GO:0003899">
    <property type="term" value="F:DNA-directed RNA polymerase activity"/>
    <property type="evidence" value="ECO:0007669"/>
    <property type="project" value="UniProtKB-EC"/>
</dbReference>
<dbReference type="InterPro" id="IPR006110">
    <property type="entry name" value="Pol_omega/Rpo6/RPB6"/>
</dbReference>
<keyword evidence="5" id="KW-0804">Transcription</keyword>
<dbReference type="InterPro" id="IPR036161">
    <property type="entry name" value="RPB6/omega-like_sf"/>
</dbReference>
<organism evidence="10 11">
    <name type="scientific">Nitratireductor thuwali</name>
    <dbReference type="NCBI Taxonomy" id="2267699"/>
    <lineage>
        <taxon>Bacteria</taxon>
        <taxon>Pseudomonadati</taxon>
        <taxon>Pseudomonadota</taxon>
        <taxon>Alphaproteobacteria</taxon>
        <taxon>Hyphomicrobiales</taxon>
        <taxon>Phyllobacteriaceae</taxon>
        <taxon>Nitratireductor</taxon>
    </lineage>
</organism>
<evidence type="ECO:0000256" key="3">
    <source>
        <dbReference type="ARBA" id="ARBA00013725"/>
    </source>
</evidence>
<evidence type="ECO:0000313" key="11">
    <source>
        <dbReference type="Proteomes" id="UP001342418"/>
    </source>
</evidence>
<keyword evidence="11" id="KW-1185">Reference proteome</keyword>
<keyword evidence="10" id="KW-0548">Nucleotidyltransferase</keyword>
<evidence type="ECO:0000256" key="8">
    <source>
        <dbReference type="ARBA" id="ARBA00048552"/>
    </source>
</evidence>
<dbReference type="SUPFAM" id="SSF63562">
    <property type="entry name" value="RPB6/omega subunit-like"/>
    <property type="match status" value="1"/>
</dbReference>
<evidence type="ECO:0000256" key="1">
    <source>
        <dbReference type="ARBA" id="ARBA00006711"/>
    </source>
</evidence>
<sequence length="106" mass="10940">MDPHVIFDCARVLPNPFALTLAAAARSRALSQGAEPRLDIDDGGVSDLALREIAAGAFTQDELAPFLPGAGGWRSIPPPDPDSRLRDGGSGSAAAAPASRPRETAH</sequence>
<dbReference type="Gene3D" id="3.90.940.10">
    <property type="match status" value="1"/>
</dbReference>
<dbReference type="SMART" id="SM01409">
    <property type="entry name" value="RNA_pol_Rpb6"/>
    <property type="match status" value="1"/>
</dbReference>